<dbReference type="EMBL" id="UKAS01000007">
    <property type="protein sequence ID" value="SXF93993.1"/>
    <property type="molecule type" value="Genomic_DNA"/>
</dbReference>
<dbReference type="InterPro" id="IPR007551">
    <property type="entry name" value="YajQ/Smlt4090-like"/>
</dbReference>
<evidence type="ECO:0000313" key="4">
    <source>
        <dbReference type="EMBL" id="CAH6070908.1"/>
    </source>
</evidence>
<dbReference type="FunFam" id="3.30.70.990:FF:000001">
    <property type="entry name" value="UPF0234 protein YajQ"/>
    <property type="match status" value="1"/>
</dbReference>
<dbReference type="InterPro" id="IPR036183">
    <property type="entry name" value="YajQ-like_sf"/>
</dbReference>
<dbReference type="Gene3D" id="3.30.70.860">
    <property type="match status" value="1"/>
</dbReference>
<dbReference type="PANTHER" id="PTHR30476:SF0">
    <property type="entry name" value="UPF0234 PROTEIN YAJQ"/>
    <property type="match status" value="1"/>
</dbReference>
<keyword evidence="1 3" id="KW-0547">Nucleotide-binding</keyword>
<dbReference type="PANTHER" id="PTHR30476">
    <property type="entry name" value="UPF0234 PROTEIN YAJQ"/>
    <property type="match status" value="1"/>
</dbReference>
<dbReference type="EMBL" id="CAJOXS020000001">
    <property type="protein sequence ID" value="CAH6070908.1"/>
    <property type="molecule type" value="Genomic_DNA"/>
</dbReference>
<comment type="similarity">
    <text evidence="2 3">Belongs to the YajQ family.</text>
</comment>
<proteinExistence type="inferred from homology"/>
<dbReference type="SUPFAM" id="SSF89963">
    <property type="entry name" value="YajQ-like"/>
    <property type="match status" value="2"/>
</dbReference>
<keyword evidence="9" id="KW-1185">Reference proteome</keyword>
<dbReference type="Gene3D" id="3.30.70.990">
    <property type="entry name" value="YajQ-like, domain 2"/>
    <property type="match status" value="1"/>
</dbReference>
<dbReference type="GO" id="GO:0000166">
    <property type="term" value="F:nucleotide binding"/>
    <property type="evidence" value="ECO:0007669"/>
    <property type="project" value="UniProtKB-UniRule"/>
</dbReference>
<protein>
    <recommendedName>
        <fullName evidence="3">Nucleotide-binding protein AN2335V1_2256</fullName>
    </recommendedName>
</protein>
<reference evidence="5 7" key="1">
    <citation type="submission" date="2018-06" db="EMBL/GenBank/DDBJ databases">
        <authorList>
            <consortium name="Pathogen Informatics"/>
            <person name="Doyle S."/>
        </authorList>
    </citation>
    <scope>NUCLEOTIDE SEQUENCE [LARGE SCALE GENOMIC DNA]</scope>
    <source>
        <strain evidence="5 7">NCTC9177</strain>
    </source>
</reference>
<evidence type="ECO:0000313" key="9">
    <source>
        <dbReference type="Proteomes" id="UP000789617"/>
    </source>
</evidence>
<dbReference type="CDD" id="cd11740">
    <property type="entry name" value="YajQ_like"/>
    <property type="match status" value="1"/>
</dbReference>
<sequence length="224" mass="25056">MAKVYLVAFRIVGRKGGFGVVGQHGEIARALRNQLSFRDNKLSYAALQVLCNAKETEGEEKMPSFDIVSEVDLQEARNAVDNASREVESRFDFRGVEATFELNDANKTIKVLSESDFQVNQLLDILRAKLLKRGIEGTSLDVPEDIVHSGKTWFVEAKLKQGIESAVQKKIVKLIKDSKLKVQAQIQGEEIRVTGKSRDDLQSVMALVRGGDLGQPFQFKNFRD</sequence>
<name>A0A0B7GB63_KLEVA</name>
<reference evidence="4" key="3">
    <citation type="submission" date="2022-05" db="EMBL/GenBank/DDBJ databases">
        <authorList>
            <person name="Alioto T."/>
            <person name="Alioto T."/>
            <person name="Gomez Garrido J."/>
        </authorList>
    </citation>
    <scope>NUCLEOTIDE SEQUENCE</scope>
    <source>
        <strain evidence="4">0</strain>
    </source>
</reference>
<dbReference type="FunFam" id="3.30.70.860:FF:000001">
    <property type="entry name" value="UPF0234 protein YajQ"/>
    <property type="match status" value="1"/>
</dbReference>
<dbReference type="GO" id="GO:0005829">
    <property type="term" value="C:cytosol"/>
    <property type="evidence" value="ECO:0007669"/>
    <property type="project" value="TreeGrafter"/>
</dbReference>
<dbReference type="Proteomes" id="UP000789617">
    <property type="component" value="Unassembled WGS sequence"/>
</dbReference>
<dbReference type="Proteomes" id="UP000258928">
    <property type="component" value="Unassembled WGS sequence"/>
</dbReference>
<dbReference type="InterPro" id="IPR035570">
    <property type="entry name" value="UPF0234_N"/>
</dbReference>
<dbReference type="HAMAP" id="MF_00632">
    <property type="entry name" value="UPF0234"/>
    <property type="match status" value="1"/>
</dbReference>
<evidence type="ECO:0000313" key="7">
    <source>
        <dbReference type="Proteomes" id="UP000254545"/>
    </source>
</evidence>
<dbReference type="InterPro" id="IPR035571">
    <property type="entry name" value="UPF0234-like_C"/>
</dbReference>
<accession>A0A0B7GB63</accession>
<evidence type="ECO:0000313" key="8">
    <source>
        <dbReference type="Proteomes" id="UP000258928"/>
    </source>
</evidence>
<dbReference type="NCBIfam" id="NF003819">
    <property type="entry name" value="PRK05412.1"/>
    <property type="match status" value="1"/>
</dbReference>
<dbReference type="Proteomes" id="UP000254545">
    <property type="component" value="Unassembled WGS sequence"/>
</dbReference>
<dbReference type="EMBL" id="UGKR01000003">
    <property type="protein sequence ID" value="STS88734.1"/>
    <property type="molecule type" value="Genomic_DNA"/>
</dbReference>
<evidence type="ECO:0000256" key="1">
    <source>
        <dbReference type="ARBA" id="ARBA00022741"/>
    </source>
</evidence>
<evidence type="ECO:0000313" key="5">
    <source>
        <dbReference type="EMBL" id="STS88734.1"/>
    </source>
</evidence>
<organism evidence="5 7">
    <name type="scientific">Klebsiella variicola</name>
    <dbReference type="NCBI Taxonomy" id="244366"/>
    <lineage>
        <taxon>Bacteria</taxon>
        <taxon>Pseudomonadati</taxon>
        <taxon>Pseudomonadota</taxon>
        <taxon>Gammaproteobacteria</taxon>
        <taxon>Enterobacterales</taxon>
        <taxon>Enterobacteriaceae</taxon>
        <taxon>Klebsiella/Raoultella group</taxon>
        <taxon>Klebsiella</taxon>
        <taxon>Klebsiella pneumoniae complex</taxon>
    </lineage>
</organism>
<comment type="function">
    <text evidence="3">Nucleotide-binding protein.</text>
</comment>
<comment type="caution">
    <text evidence="5">The sequence shown here is derived from an EMBL/GenBank/DDBJ whole genome shotgun (WGS) entry which is preliminary data.</text>
</comment>
<evidence type="ECO:0000256" key="2">
    <source>
        <dbReference type="ARBA" id="ARBA00093450"/>
    </source>
</evidence>
<dbReference type="Pfam" id="PF04461">
    <property type="entry name" value="YajQ"/>
    <property type="match status" value="1"/>
</dbReference>
<evidence type="ECO:0000256" key="3">
    <source>
        <dbReference type="HAMAP-Rule" id="MF_00632"/>
    </source>
</evidence>
<gene>
    <name evidence="5" type="primary">yajQ</name>
    <name evidence="4" type="ORF">AN2335V1_2256</name>
    <name evidence="5" type="ORF">NCTC9177_02590</name>
    <name evidence="6" type="ORF">SAMEA3729809_02720</name>
</gene>
<dbReference type="AlphaFoldDB" id="A0A0B7GB63"/>
<reference evidence="6 8" key="2">
    <citation type="submission" date="2018-08" db="EMBL/GenBank/DDBJ databases">
        <authorList>
            <consortium name="Pathogen Informatics"/>
        </authorList>
    </citation>
    <scope>NUCLEOTIDE SEQUENCE [LARGE SCALE GENOMIC DNA]</scope>
    <source>
        <strain evidence="6 8">EuSCAPE_TR218</strain>
    </source>
</reference>
<evidence type="ECO:0000313" key="6">
    <source>
        <dbReference type="EMBL" id="SXF93993.1"/>
    </source>
</evidence>